<keyword evidence="1" id="KW-1185">Reference proteome</keyword>
<evidence type="ECO:0000313" key="2">
    <source>
        <dbReference type="WBParaSite" id="Hba_02783"/>
    </source>
</evidence>
<protein>
    <submittedName>
        <fullName evidence="2">Uncharacterized protein</fullName>
    </submittedName>
</protein>
<sequence length="69" mass="8171">MQLLNKMLPNIQTRNKRSALCILTQRPSLGPHLYEYDNLPIRFLFVTQINDYVRCIDGVIILILIYETY</sequence>
<evidence type="ECO:0000313" key="1">
    <source>
        <dbReference type="Proteomes" id="UP000095283"/>
    </source>
</evidence>
<dbReference type="Proteomes" id="UP000095283">
    <property type="component" value="Unplaced"/>
</dbReference>
<name>A0A1I7WDA9_HETBA</name>
<organism evidence="1 2">
    <name type="scientific">Heterorhabditis bacteriophora</name>
    <name type="common">Entomopathogenic nematode worm</name>
    <dbReference type="NCBI Taxonomy" id="37862"/>
    <lineage>
        <taxon>Eukaryota</taxon>
        <taxon>Metazoa</taxon>
        <taxon>Ecdysozoa</taxon>
        <taxon>Nematoda</taxon>
        <taxon>Chromadorea</taxon>
        <taxon>Rhabditida</taxon>
        <taxon>Rhabditina</taxon>
        <taxon>Rhabditomorpha</taxon>
        <taxon>Strongyloidea</taxon>
        <taxon>Heterorhabditidae</taxon>
        <taxon>Heterorhabditis</taxon>
    </lineage>
</organism>
<accession>A0A1I7WDA9</accession>
<dbReference type="WBParaSite" id="Hba_02783">
    <property type="protein sequence ID" value="Hba_02783"/>
    <property type="gene ID" value="Hba_02783"/>
</dbReference>
<dbReference type="AlphaFoldDB" id="A0A1I7WDA9"/>
<proteinExistence type="predicted"/>
<reference evidence="2" key="1">
    <citation type="submission" date="2016-11" db="UniProtKB">
        <authorList>
            <consortium name="WormBaseParasite"/>
        </authorList>
    </citation>
    <scope>IDENTIFICATION</scope>
</reference>